<dbReference type="InterPro" id="IPR046341">
    <property type="entry name" value="SET_dom_sf"/>
</dbReference>
<dbReference type="Proteomes" id="UP001303647">
    <property type="component" value="Unassembled WGS sequence"/>
</dbReference>
<accession>A0AAN7CRQ2</accession>
<protein>
    <recommendedName>
        <fullName evidence="1">SET domain-containing protein</fullName>
    </recommendedName>
</protein>
<evidence type="ECO:0000313" key="3">
    <source>
        <dbReference type="Proteomes" id="UP001303647"/>
    </source>
</evidence>
<dbReference type="SMART" id="SM00317">
    <property type="entry name" value="SET"/>
    <property type="match status" value="1"/>
</dbReference>
<organism evidence="2 3">
    <name type="scientific">Corynascus novoguineensis</name>
    <dbReference type="NCBI Taxonomy" id="1126955"/>
    <lineage>
        <taxon>Eukaryota</taxon>
        <taxon>Fungi</taxon>
        <taxon>Dikarya</taxon>
        <taxon>Ascomycota</taxon>
        <taxon>Pezizomycotina</taxon>
        <taxon>Sordariomycetes</taxon>
        <taxon>Sordariomycetidae</taxon>
        <taxon>Sordariales</taxon>
        <taxon>Chaetomiaceae</taxon>
        <taxon>Corynascus</taxon>
    </lineage>
</organism>
<dbReference type="InterPro" id="IPR001214">
    <property type="entry name" value="SET_dom"/>
</dbReference>
<evidence type="ECO:0000259" key="1">
    <source>
        <dbReference type="PROSITE" id="PS50280"/>
    </source>
</evidence>
<dbReference type="AlphaFoldDB" id="A0AAN7CRQ2"/>
<dbReference type="PANTHER" id="PTHR47332">
    <property type="entry name" value="SET DOMAIN-CONTAINING PROTEIN 5"/>
    <property type="match status" value="1"/>
</dbReference>
<dbReference type="PANTHER" id="PTHR47332:SF4">
    <property type="entry name" value="SET DOMAIN-CONTAINING PROTEIN 5"/>
    <property type="match status" value="1"/>
</dbReference>
<dbReference type="InterPro" id="IPR053185">
    <property type="entry name" value="SET_domain_protein"/>
</dbReference>
<keyword evidence="3" id="KW-1185">Reference proteome</keyword>
<reference evidence="2" key="1">
    <citation type="journal article" date="2023" name="Mol. Phylogenet. Evol.">
        <title>Genome-scale phylogeny and comparative genomics of the fungal order Sordariales.</title>
        <authorList>
            <person name="Hensen N."/>
            <person name="Bonometti L."/>
            <person name="Westerberg I."/>
            <person name="Brannstrom I.O."/>
            <person name="Guillou S."/>
            <person name="Cros-Aarteil S."/>
            <person name="Calhoun S."/>
            <person name="Haridas S."/>
            <person name="Kuo A."/>
            <person name="Mondo S."/>
            <person name="Pangilinan J."/>
            <person name="Riley R."/>
            <person name="LaButti K."/>
            <person name="Andreopoulos B."/>
            <person name="Lipzen A."/>
            <person name="Chen C."/>
            <person name="Yan M."/>
            <person name="Daum C."/>
            <person name="Ng V."/>
            <person name="Clum A."/>
            <person name="Steindorff A."/>
            <person name="Ohm R.A."/>
            <person name="Martin F."/>
            <person name="Silar P."/>
            <person name="Natvig D.O."/>
            <person name="Lalanne C."/>
            <person name="Gautier V."/>
            <person name="Ament-Velasquez S.L."/>
            <person name="Kruys A."/>
            <person name="Hutchinson M.I."/>
            <person name="Powell A.J."/>
            <person name="Barry K."/>
            <person name="Miller A.N."/>
            <person name="Grigoriev I.V."/>
            <person name="Debuchy R."/>
            <person name="Gladieux P."/>
            <person name="Hiltunen Thoren M."/>
            <person name="Johannesson H."/>
        </authorList>
    </citation>
    <scope>NUCLEOTIDE SEQUENCE</scope>
    <source>
        <strain evidence="2">CBS 359.72</strain>
    </source>
</reference>
<gene>
    <name evidence="2" type="ORF">C7999DRAFT_41784</name>
</gene>
<feature type="domain" description="SET" evidence="1">
    <location>
        <begin position="16"/>
        <end position="163"/>
    </location>
</feature>
<dbReference type="SUPFAM" id="SSF82199">
    <property type="entry name" value="SET domain"/>
    <property type="match status" value="1"/>
</dbReference>
<name>A0AAN7CRQ2_9PEZI</name>
<comment type="caution">
    <text evidence="2">The sequence shown here is derived from an EMBL/GenBank/DDBJ whole genome shotgun (WGS) entry which is preliminary data.</text>
</comment>
<sequence>MPSSHPYSCLQLPTDAPFELRSSVGKGWGVFATRRIARGALILREDPLFIIRKHPAHIIEEDVWRAFQQLLPDQKQQFLLLRDNSVKPFTSMNAACAENSFSLRTPGESKKSKAPAQGLFLLHSRFNHSCLPNAKIPIVEGESIESFAVRDILPGEEITICYEPDFECQTRLERHEVLRFTCDCEVCQPGTLFQQLSDSRRRLIRGLEYLTQGKDLDRQRRDSSSPLIIDPALKRAAETFDISVSSRLIYRLLSVVLLYDEGLLDDIMLQRLWPGISRLAGAFGSEENAVIAQLALEQDTWVKKLEVAFKLFGRRDPVDGAFAKILRLKRGI</sequence>
<dbReference type="Gene3D" id="2.170.270.10">
    <property type="entry name" value="SET domain"/>
    <property type="match status" value="1"/>
</dbReference>
<dbReference type="EMBL" id="MU857666">
    <property type="protein sequence ID" value="KAK4246801.1"/>
    <property type="molecule type" value="Genomic_DNA"/>
</dbReference>
<dbReference type="CDD" id="cd20071">
    <property type="entry name" value="SET_SMYD"/>
    <property type="match status" value="1"/>
</dbReference>
<dbReference type="Pfam" id="PF00856">
    <property type="entry name" value="SET"/>
    <property type="match status" value="1"/>
</dbReference>
<reference evidence="2" key="2">
    <citation type="submission" date="2023-05" db="EMBL/GenBank/DDBJ databases">
        <authorList>
            <consortium name="Lawrence Berkeley National Laboratory"/>
            <person name="Steindorff A."/>
            <person name="Hensen N."/>
            <person name="Bonometti L."/>
            <person name="Westerberg I."/>
            <person name="Brannstrom I.O."/>
            <person name="Guillou S."/>
            <person name="Cros-Aarteil S."/>
            <person name="Calhoun S."/>
            <person name="Haridas S."/>
            <person name="Kuo A."/>
            <person name="Mondo S."/>
            <person name="Pangilinan J."/>
            <person name="Riley R."/>
            <person name="Labutti K."/>
            <person name="Andreopoulos B."/>
            <person name="Lipzen A."/>
            <person name="Chen C."/>
            <person name="Yanf M."/>
            <person name="Daum C."/>
            <person name="Ng V."/>
            <person name="Clum A."/>
            <person name="Ohm R."/>
            <person name="Martin F."/>
            <person name="Silar P."/>
            <person name="Natvig D."/>
            <person name="Lalanne C."/>
            <person name="Gautier V."/>
            <person name="Ament-Velasquez S.L."/>
            <person name="Kruys A."/>
            <person name="Hutchinson M.I."/>
            <person name="Powell A.J."/>
            <person name="Barry K."/>
            <person name="Miller A.N."/>
            <person name="Grigoriev I.V."/>
            <person name="Debuchy R."/>
            <person name="Gladieux P."/>
            <person name="Thoren M.H."/>
            <person name="Johannesson H."/>
        </authorList>
    </citation>
    <scope>NUCLEOTIDE SEQUENCE</scope>
    <source>
        <strain evidence="2">CBS 359.72</strain>
    </source>
</reference>
<evidence type="ECO:0000313" key="2">
    <source>
        <dbReference type="EMBL" id="KAK4246801.1"/>
    </source>
</evidence>
<proteinExistence type="predicted"/>
<dbReference type="PROSITE" id="PS50280">
    <property type="entry name" value="SET"/>
    <property type="match status" value="1"/>
</dbReference>